<gene>
    <name evidence="2" type="ORF">CKO28_08965</name>
</gene>
<keyword evidence="1" id="KW-1133">Transmembrane helix</keyword>
<keyword evidence="1" id="KW-0812">Transmembrane</keyword>
<evidence type="ECO:0000313" key="3">
    <source>
        <dbReference type="Proteomes" id="UP001296873"/>
    </source>
</evidence>
<feature type="transmembrane region" description="Helical" evidence="1">
    <location>
        <begin position="12"/>
        <end position="32"/>
    </location>
</feature>
<protein>
    <recommendedName>
        <fullName evidence="4">Secreted protein</fullName>
    </recommendedName>
</protein>
<comment type="caution">
    <text evidence="2">The sequence shown here is derived from an EMBL/GenBank/DDBJ whole genome shotgun (WGS) entry which is preliminary data.</text>
</comment>
<reference evidence="2 3" key="1">
    <citation type="journal article" date="2020" name="Microorganisms">
        <title>Osmotic Adaptation and Compatible Solute Biosynthesis of Phototrophic Bacteria as Revealed from Genome Analyses.</title>
        <authorList>
            <person name="Imhoff J.F."/>
            <person name="Rahn T."/>
            <person name="Kunzel S."/>
            <person name="Keller A."/>
            <person name="Neulinger S.C."/>
        </authorList>
    </citation>
    <scope>NUCLEOTIDE SEQUENCE [LARGE SCALE GENOMIC DNA]</scope>
    <source>
        <strain evidence="2 3">DSM 9895</strain>
    </source>
</reference>
<organism evidence="2 3">
    <name type="scientific">Rhodovibrio sodomensis</name>
    <dbReference type="NCBI Taxonomy" id="1088"/>
    <lineage>
        <taxon>Bacteria</taxon>
        <taxon>Pseudomonadati</taxon>
        <taxon>Pseudomonadota</taxon>
        <taxon>Alphaproteobacteria</taxon>
        <taxon>Rhodospirillales</taxon>
        <taxon>Rhodovibrionaceae</taxon>
        <taxon>Rhodovibrio</taxon>
    </lineage>
</organism>
<dbReference type="EMBL" id="NRRL01000018">
    <property type="protein sequence ID" value="MBK1668166.1"/>
    <property type="molecule type" value="Genomic_DNA"/>
</dbReference>
<name>A0ABS1DE04_9PROT</name>
<keyword evidence="1" id="KW-0472">Membrane</keyword>
<evidence type="ECO:0000313" key="2">
    <source>
        <dbReference type="EMBL" id="MBK1668166.1"/>
    </source>
</evidence>
<evidence type="ECO:0000256" key="1">
    <source>
        <dbReference type="SAM" id="Phobius"/>
    </source>
</evidence>
<dbReference type="Proteomes" id="UP001296873">
    <property type="component" value="Unassembled WGS sequence"/>
</dbReference>
<evidence type="ECO:0008006" key="4">
    <source>
        <dbReference type="Google" id="ProtNLM"/>
    </source>
</evidence>
<dbReference type="RefSeq" id="WP_200340341.1">
    <property type="nucleotide sequence ID" value="NZ_NRRL01000018.1"/>
</dbReference>
<sequence>MRILRLNKSRRGSAGITYGLAVGLVAVVAVTATQQVGGAISGLTNSTAGKIQEVAGGTCPVATFTCDGKTSEPVNQSFVGDSATIYVAGRGGRRDAAGEAECTPAGWAVVQGYNCALIQ</sequence>
<proteinExistence type="predicted"/>
<accession>A0ABS1DE04</accession>
<keyword evidence="3" id="KW-1185">Reference proteome</keyword>